<dbReference type="GO" id="GO:0005739">
    <property type="term" value="C:mitochondrion"/>
    <property type="evidence" value="ECO:0007669"/>
    <property type="project" value="TreeGrafter"/>
</dbReference>
<accession>A0A9P8Q7S1</accession>
<dbReference type="PROSITE" id="PS51620">
    <property type="entry name" value="SAM_TRM61"/>
    <property type="match status" value="1"/>
</dbReference>
<dbReference type="InterPro" id="IPR014816">
    <property type="entry name" value="tRNA_MeTrfase_Gcd14"/>
</dbReference>
<organism evidence="4 5">
    <name type="scientific">Wickerhamomyces pijperi</name>
    <name type="common">Yeast</name>
    <name type="synonym">Pichia pijperi</name>
    <dbReference type="NCBI Taxonomy" id="599730"/>
    <lineage>
        <taxon>Eukaryota</taxon>
        <taxon>Fungi</taxon>
        <taxon>Dikarya</taxon>
        <taxon>Ascomycota</taxon>
        <taxon>Saccharomycotina</taxon>
        <taxon>Saccharomycetes</taxon>
        <taxon>Phaffomycetales</taxon>
        <taxon>Wickerhamomycetaceae</taxon>
        <taxon>Wickerhamomyces</taxon>
    </lineage>
</organism>
<dbReference type="GO" id="GO:0031515">
    <property type="term" value="C:tRNA (m1A) methyltransferase complex"/>
    <property type="evidence" value="ECO:0007669"/>
    <property type="project" value="InterPro"/>
</dbReference>
<proteinExistence type="predicted"/>
<dbReference type="SUPFAM" id="SSF53335">
    <property type="entry name" value="S-adenosyl-L-methionine-dependent methyltransferases"/>
    <property type="match status" value="1"/>
</dbReference>
<keyword evidence="5" id="KW-1185">Reference proteome</keyword>
<dbReference type="GO" id="GO:0160107">
    <property type="term" value="F:tRNA (adenine(58)-N1)-methyltransferase activity"/>
    <property type="evidence" value="ECO:0007669"/>
    <property type="project" value="UniProtKB-EC"/>
</dbReference>
<dbReference type="OrthoDB" id="5585464at2759"/>
<comment type="caution">
    <text evidence="4">The sequence shown here is derived from an EMBL/GenBank/DDBJ whole genome shotgun (WGS) entry which is preliminary data.</text>
</comment>
<gene>
    <name evidence="4" type="ORF">WICPIJ_003074</name>
</gene>
<reference evidence="4" key="2">
    <citation type="submission" date="2021-01" db="EMBL/GenBank/DDBJ databases">
        <authorList>
            <person name="Schikora-Tamarit M.A."/>
        </authorList>
    </citation>
    <scope>NUCLEOTIDE SEQUENCE</scope>
    <source>
        <strain evidence="4">CBS2887</strain>
    </source>
</reference>
<dbReference type="EMBL" id="JAEUBG010001720">
    <property type="protein sequence ID" value="KAH3685952.1"/>
    <property type="molecule type" value="Genomic_DNA"/>
</dbReference>
<dbReference type="Gene3D" id="3.40.50.150">
    <property type="entry name" value="Vaccinia Virus protein VP39"/>
    <property type="match status" value="1"/>
</dbReference>
<evidence type="ECO:0000313" key="4">
    <source>
        <dbReference type="EMBL" id="KAH3685952.1"/>
    </source>
</evidence>
<sequence>MLKQQLRQAHFKAGDHALLRPITNPSRIWLTKPLTPAEKVNVDRGAIPHSCIIGLKPRSLIKSKTQSYIVTKPTTEEYITLGKRAAQPIYHHDANAIVNLADIHATYPEIQLDPHTNTYKAQDGFKPKQYLEAGTGHASLSLSIAQRIHAANSFLKPFGIRGSVLHSIDNNPAHSKRGSTNLKEFRNGVYQDDVSFHVADDLSSWFQSKECHNWKSLSQTEEEFLDGIFLDMPAIQDQLQTLTPHLKHDSPLVTFVPSVTQIIDILRTIQDLQLPLIHIGTYQLGSGTNGGGLNEWDVKFTRVRKTGEQGVVCRPKVGVRVVGGGFVAVFRKLGQGMVMDIDGSETTA</sequence>
<evidence type="ECO:0000256" key="1">
    <source>
        <dbReference type="ARBA" id="ARBA00012796"/>
    </source>
</evidence>
<evidence type="ECO:0000313" key="5">
    <source>
        <dbReference type="Proteomes" id="UP000774326"/>
    </source>
</evidence>
<dbReference type="EC" id="2.1.1.220" evidence="1"/>
<evidence type="ECO:0000256" key="2">
    <source>
        <dbReference type="ARBA" id="ARBA00015963"/>
    </source>
</evidence>
<reference evidence="4" key="1">
    <citation type="journal article" date="2021" name="Open Biol.">
        <title>Shared evolutionary footprints suggest mitochondrial oxidative damage underlies multiple complex I losses in fungi.</title>
        <authorList>
            <person name="Schikora-Tamarit M.A."/>
            <person name="Marcet-Houben M."/>
            <person name="Nosek J."/>
            <person name="Gabaldon T."/>
        </authorList>
    </citation>
    <scope>NUCLEOTIDE SEQUENCE</scope>
    <source>
        <strain evidence="4">CBS2887</strain>
    </source>
</reference>
<evidence type="ECO:0000256" key="3">
    <source>
        <dbReference type="ARBA" id="ARBA00033309"/>
    </source>
</evidence>
<dbReference type="PANTHER" id="PTHR12133:SF1">
    <property type="entry name" value="TRNA (ADENINE(58)-N(1))-METHYLTRANSFERASE, MITOCHONDRIAL"/>
    <property type="match status" value="1"/>
</dbReference>
<dbReference type="Gene3D" id="3.10.330.20">
    <property type="match status" value="1"/>
</dbReference>
<dbReference type="Proteomes" id="UP000774326">
    <property type="component" value="Unassembled WGS sequence"/>
</dbReference>
<dbReference type="GO" id="GO:0030488">
    <property type="term" value="P:tRNA methylation"/>
    <property type="evidence" value="ECO:0007669"/>
    <property type="project" value="InterPro"/>
</dbReference>
<dbReference type="PANTHER" id="PTHR12133">
    <property type="entry name" value="TRNA (ADENINE(58)-N(1))-METHYLTRANSFERASE"/>
    <property type="match status" value="1"/>
</dbReference>
<name>A0A9P8Q7S1_WICPI</name>
<protein>
    <recommendedName>
        <fullName evidence="2">tRNA (adenine(58)-N(1))-methyltransferase catalytic subunit TRM61</fullName>
        <ecNumber evidence="1">2.1.1.220</ecNumber>
    </recommendedName>
    <alternativeName>
        <fullName evidence="3">tRNA(m1A58)-methyltransferase subunit TRM61</fullName>
    </alternativeName>
</protein>
<dbReference type="AlphaFoldDB" id="A0A9P8Q7S1"/>
<dbReference type="InterPro" id="IPR029063">
    <property type="entry name" value="SAM-dependent_MTases_sf"/>
</dbReference>